<evidence type="ECO:0000256" key="7">
    <source>
        <dbReference type="ARBA" id="ARBA00022679"/>
    </source>
</evidence>
<dbReference type="InterPro" id="IPR005919">
    <property type="entry name" value="Pmev_kin_anim"/>
</dbReference>
<evidence type="ECO:0000256" key="18">
    <source>
        <dbReference type="PIRSR" id="PIRSR036639-1"/>
    </source>
</evidence>
<comment type="pathway">
    <text evidence="2">Isoprenoid biosynthesis; isopentenyl diphosphate biosynthesis via mevalonate pathway; isopentenyl diphosphate from (R)-mevalonate: step 2/3.</text>
</comment>
<evidence type="ECO:0000256" key="9">
    <source>
        <dbReference type="ARBA" id="ARBA00022777"/>
    </source>
</evidence>
<sequence>MSCNPSCILLFSGKRKSGKDYITDILHKRLTADKGVIIKLSAPIKNHWAEKFNLNLEELFSDGIYKEKYRMEMCKWGEDTRKKDYGYFCRAAIDMYNAFNKKIWIVSDIRRKTDIKWFIENYGTICKTIRIECNIEVRATRGWVFTSGIDDSESECDLDDINDWNLIIDNDTENIDNIIQRIYQIIE</sequence>
<keyword evidence="5" id="KW-0444">Lipid biosynthesis</keyword>
<dbReference type="SUPFAM" id="SSF52540">
    <property type="entry name" value="P-loop containing nucleoside triphosphate hydrolases"/>
    <property type="match status" value="1"/>
</dbReference>
<keyword evidence="6" id="KW-0153">Cholesterol metabolism</keyword>
<keyword evidence="13" id="KW-0756">Sterol biosynthesis</keyword>
<dbReference type="Pfam" id="PF04275">
    <property type="entry name" value="P-mevalo_kinase"/>
    <property type="match status" value="1"/>
</dbReference>
<reference evidence="19" key="1">
    <citation type="journal article" date="2023" name="bioRxiv">
        <title>Scaffold-level genome assemblies of two parasitoid biocontrol wasps reveal the parthenogenesis mechanism and an associated novel virus.</title>
        <authorList>
            <person name="Inwood S."/>
            <person name="Skelly J."/>
            <person name="Guhlin J."/>
            <person name="Harrop T."/>
            <person name="Goldson S."/>
            <person name="Dearden P."/>
        </authorList>
    </citation>
    <scope>NUCLEOTIDE SEQUENCE</scope>
    <source>
        <strain evidence="19">Lincoln</strain>
        <tissue evidence="19">Whole body</tissue>
    </source>
</reference>
<gene>
    <name evidence="19" type="ORF">PV327_007323</name>
</gene>
<keyword evidence="4" id="KW-0963">Cytoplasm</keyword>
<dbReference type="InterPro" id="IPR027417">
    <property type="entry name" value="P-loop_NTPase"/>
</dbReference>
<comment type="caution">
    <text evidence="19">The sequence shown here is derived from an EMBL/GenBank/DDBJ whole genome shotgun (WGS) entry which is preliminary data.</text>
</comment>
<evidence type="ECO:0000313" key="19">
    <source>
        <dbReference type="EMBL" id="KAK0163665.1"/>
    </source>
</evidence>
<evidence type="ECO:0000256" key="3">
    <source>
        <dbReference type="ARBA" id="ARBA00012958"/>
    </source>
</evidence>
<dbReference type="Gene3D" id="3.40.50.300">
    <property type="entry name" value="P-loop containing nucleotide triphosphate hydrolases"/>
    <property type="match status" value="1"/>
</dbReference>
<evidence type="ECO:0000256" key="4">
    <source>
        <dbReference type="ARBA" id="ARBA00022490"/>
    </source>
</evidence>
<dbReference type="FunFam" id="3.40.50.300:FF:001026">
    <property type="entry name" value="Phosphomevalonate kinase"/>
    <property type="match status" value="1"/>
</dbReference>
<evidence type="ECO:0000256" key="12">
    <source>
        <dbReference type="ARBA" id="ARBA00022955"/>
    </source>
</evidence>
<keyword evidence="8 18" id="KW-0547">Nucleotide-binding</keyword>
<accession>A0AA39F644</accession>
<dbReference type="GO" id="GO:0006695">
    <property type="term" value="P:cholesterol biosynthetic process"/>
    <property type="evidence" value="ECO:0007669"/>
    <property type="project" value="UniProtKB-KW"/>
</dbReference>
<protein>
    <recommendedName>
        <fullName evidence="17">Phosphomevalonate kinase</fullName>
        <ecNumber evidence="3">2.7.4.2</ecNumber>
    </recommendedName>
</protein>
<keyword evidence="11 18" id="KW-0067">ATP-binding</keyword>
<dbReference type="AlphaFoldDB" id="A0AA39F644"/>
<name>A0AA39F644_MICHY</name>
<feature type="binding site" evidence="18">
    <location>
        <begin position="14"/>
        <end position="20"/>
    </location>
    <ligand>
        <name>ATP</name>
        <dbReference type="ChEBI" id="CHEBI:30616"/>
    </ligand>
</feature>
<dbReference type="GO" id="GO:0005524">
    <property type="term" value="F:ATP binding"/>
    <property type="evidence" value="ECO:0007669"/>
    <property type="project" value="UniProtKB-KW"/>
</dbReference>
<keyword evidence="9" id="KW-0418">Kinase</keyword>
<evidence type="ECO:0000256" key="11">
    <source>
        <dbReference type="ARBA" id="ARBA00022840"/>
    </source>
</evidence>
<dbReference type="EC" id="2.7.4.2" evidence="3"/>
<keyword evidence="20" id="KW-1185">Reference proteome</keyword>
<dbReference type="NCBIfam" id="TIGR01223">
    <property type="entry name" value="Pmev_kin_anim"/>
    <property type="match status" value="1"/>
</dbReference>
<dbReference type="GO" id="GO:0004631">
    <property type="term" value="F:phosphomevalonate kinase activity"/>
    <property type="evidence" value="ECO:0007669"/>
    <property type="project" value="UniProtKB-EC"/>
</dbReference>
<evidence type="ECO:0000256" key="2">
    <source>
        <dbReference type="ARBA" id="ARBA00005017"/>
    </source>
</evidence>
<evidence type="ECO:0000313" key="20">
    <source>
        <dbReference type="Proteomes" id="UP001168972"/>
    </source>
</evidence>
<keyword evidence="7" id="KW-0808">Transferase</keyword>
<dbReference type="PIRSF" id="PIRSF036639">
    <property type="entry name" value="PMK_anim"/>
    <property type="match status" value="1"/>
</dbReference>
<evidence type="ECO:0000256" key="5">
    <source>
        <dbReference type="ARBA" id="ARBA00022516"/>
    </source>
</evidence>
<evidence type="ECO:0000256" key="15">
    <source>
        <dbReference type="ARBA" id="ARBA00023166"/>
    </source>
</evidence>
<evidence type="ECO:0000256" key="10">
    <source>
        <dbReference type="ARBA" id="ARBA00022778"/>
    </source>
</evidence>
<evidence type="ECO:0000256" key="13">
    <source>
        <dbReference type="ARBA" id="ARBA00023011"/>
    </source>
</evidence>
<dbReference type="PANTHER" id="PTHR13101">
    <property type="entry name" value="PHOSPHOMEVALONATE KINASE"/>
    <property type="match status" value="1"/>
</dbReference>
<keyword evidence="10" id="KW-0152">Cholesterol biosynthesis</keyword>
<dbReference type="PANTHER" id="PTHR13101:SF1">
    <property type="entry name" value="PHOSPHOMEVALONATE KINASE"/>
    <property type="match status" value="1"/>
</dbReference>
<evidence type="ECO:0000256" key="6">
    <source>
        <dbReference type="ARBA" id="ARBA00022548"/>
    </source>
</evidence>
<evidence type="ECO:0000256" key="16">
    <source>
        <dbReference type="ARBA" id="ARBA00023221"/>
    </source>
</evidence>
<keyword evidence="12" id="KW-0752">Steroid biosynthesis</keyword>
<keyword evidence="14" id="KW-0443">Lipid metabolism</keyword>
<reference evidence="19" key="2">
    <citation type="submission" date="2023-03" db="EMBL/GenBank/DDBJ databases">
        <authorList>
            <person name="Inwood S.N."/>
            <person name="Skelly J.G."/>
            <person name="Guhlin J."/>
            <person name="Harrop T.W.R."/>
            <person name="Goldson S.G."/>
            <person name="Dearden P.K."/>
        </authorList>
    </citation>
    <scope>NUCLEOTIDE SEQUENCE</scope>
    <source>
        <strain evidence="19">Lincoln</strain>
        <tissue evidence="19">Whole body</tissue>
    </source>
</reference>
<organism evidence="19 20">
    <name type="scientific">Microctonus hyperodae</name>
    <name type="common">Parasitoid wasp</name>
    <dbReference type="NCBI Taxonomy" id="165561"/>
    <lineage>
        <taxon>Eukaryota</taxon>
        <taxon>Metazoa</taxon>
        <taxon>Ecdysozoa</taxon>
        <taxon>Arthropoda</taxon>
        <taxon>Hexapoda</taxon>
        <taxon>Insecta</taxon>
        <taxon>Pterygota</taxon>
        <taxon>Neoptera</taxon>
        <taxon>Endopterygota</taxon>
        <taxon>Hymenoptera</taxon>
        <taxon>Apocrita</taxon>
        <taxon>Ichneumonoidea</taxon>
        <taxon>Braconidae</taxon>
        <taxon>Euphorinae</taxon>
        <taxon>Microctonus</taxon>
    </lineage>
</organism>
<comment type="subcellular location">
    <subcellularLocation>
        <location evidence="1">Cytoplasm</location>
        <location evidence="1">Cytosol</location>
    </subcellularLocation>
</comment>
<dbReference type="GO" id="GO:0019287">
    <property type="term" value="P:isopentenyl diphosphate biosynthetic process, mevalonate pathway"/>
    <property type="evidence" value="ECO:0007669"/>
    <property type="project" value="TreeGrafter"/>
</dbReference>
<evidence type="ECO:0000256" key="1">
    <source>
        <dbReference type="ARBA" id="ARBA00004514"/>
    </source>
</evidence>
<dbReference type="EMBL" id="JAQQBR010001833">
    <property type="protein sequence ID" value="KAK0163665.1"/>
    <property type="molecule type" value="Genomic_DNA"/>
</dbReference>
<evidence type="ECO:0000256" key="14">
    <source>
        <dbReference type="ARBA" id="ARBA00023098"/>
    </source>
</evidence>
<proteinExistence type="predicted"/>
<feature type="binding site" evidence="18">
    <location>
        <position position="141"/>
    </location>
    <ligand>
        <name>ATP</name>
        <dbReference type="ChEBI" id="CHEBI:30616"/>
    </ligand>
</feature>
<evidence type="ECO:0000256" key="17">
    <source>
        <dbReference type="ARBA" id="ARBA00034549"/>
    </source>
</evidence>
<dbReference type="GO" id="GO:0005829">
    <property type="term" value="C:cytosol"/>
    <property type="evidence" value="ECO:0007669"/>
    <property type="project" value="UniProtKB-SubCell"/>
</dbReference>
<keyword evidence="15" id="KW-1207">Sterol metabolism</keyword>
<dbReference type="Proteomes" id="UP001168972">
    <property type="component" value="Unassembled WGS sequence"/>
</dbReference>
<keyword evidence="16" id="KW-0753">Steroid metabolism</keyword>
<evidence type="ECO:0000256" key="8">
    <source>
        <dbReference type="ARBA" id="ARBA00022741"/>
    </source>
</evidence>
<feature type="binding site" evidence="18">
    <location>
        <position position="170"/>
    </location>
    <ligand>
        <name>substrate</name>
    </ligand>
</feature>